<keyword evidence="2" id="KW-1185">Reference proteome</keyword>
<reference evidence="1 2" key="1">
    <citation type="journal article" date="2021" name="Microbiol. Resour. Announc.">
        <title>Genome Sequences of Bacteriophages cd2, cd3, and cd4, which Specifically Target Carnobacterium divergens.</title>
        <authorList>
            <person name="Zhang P."/>
            <person name="Britton A.P."/>
            <person name="Visser K.A."/>
            <person name="Welke C.A."/>
            <person name="Wassink H."/>
            <person name="Prins E."/>
            <person name="Yang X."/>
            <person name="Martin-Visscher L.A."/>
        </authorList>
    </citation>
    <scope>NUCLEOTIDE SEQUENCE [LARGE SCALE GENOMIC DNA]</scope>
    <source>
        <strain evidence="2">cd4</strain>
    </source>
</reference>
<protein>
    <submittedName>
        <fullName evidence="1">Uncharacterized protein</fullName>
    </submittedName>
</protein>
<evidence type="ECO:0000313" key="2">
    <source>
        <dbReference type="Proteomes" id="UP000828872"/>
    </source>
</evidence>
<organism evidence="1 2">
    <name type="scientific">Carnobacterium phage cd4</name>
    <dbReference type="NCBI Taxonomy" id="2849246"/>
    <lineage>
        <taxon>Viruses</taxon>
        <taxon>Duplodnaviria</taxon>
        <taxon>Heunggongvirae</taxon>
        <taxon>Uroviricota</taxon>
        <taxon>Caudoviricetes</taxon>
        <taxon>Carnodivirus</taxon>
        <taxon>Carnodivirus cd4-like</taxon>
    </lineage>
</organism>
<gene>
    <name evidence="1" type="ORF">cd4_029</name>
</gene>
<dbReference type="Proteomes" id="UP000828872">
    <property type="component" value="Segment"/>
</dbReference>
<evidence type="ECO:0000313" key="1">
    <source>
        <dbReference type="EMBL" id="QXP45372.1"/>
    </source>
</evidence>
<dbReference type="EMBL" id="MZ399596">
    <property type="protein sequence ID" value="QXP45372.1"/>
    <property type="molecule type" value="Genomic_DNA"/>
</dbReference>
<sequence length="42" mass="4696">MSLINRLLRITTIVIPTNIHKPKHSEESVYGLHPLNTSTTLG</sequence>
<proteinExistence type="predicted"/>
<name>A0AAE7SRA4_9CAUD</name>
<accession>A0AAE7SRA4</accession>